<proteinExistence type="predicted"/>
<protein>
    <submittedName>
        <fullName evidence="3">Uncharacterized protein</fullName>
    </submittedName>
</protein>
<sequence>MQASQRDSANPVHGQENYTGNQAHDTSRQINGTCNDSSHHDNKHLDITFFDHSTHRRSLISFDSSRSRSRSRSAYSEHRTSVPTDEENPPPRHPPPAGPPISRFSVADPHPGPPRRATTWASVKGCYCRNPRSWSVIVGLLVIAVILAVVLPLYLTAETRLKRGIEQASSAWAARPSSAIATTSLSTPSPTLESRNAPLSCADSHARHPGGPARLESGSNT</sequence>
<feature type="compositionally biased region" description="Low complexity" evidence="1">
    <location>
        <begin position="176"/>
        <end position="194"/>
    </location>
</feature>
<feature type="transmembrane region" description="Helical" evidence="2">
    <location>
        <begin position="134"/>
        <end position="155"/>
    </location>
</feature>
<feature type="compositionally biased region" description="Polar residues" evidence="1">
    <location>
        <begin position="16"/>
        <end position="36"/>
    </location>
</feature>
<gene>
    <name evidence="3" type="ORF">GTA08_BOTSDO00198</name>
</gene>
<keyword evidence="2" id="KW-0812">Transmembrane</keyword>
<keyword evidence="2" id="KW-0472">Membrane</keyword>
<keyword evidence="2" id="KW-1133">Transmembrane helix</keyword>
<dbReference type="EMBL" id="WWBZ02000001">
    <property type="protein sequence ID" value="KAF4313310.1"/>
    <property type="molecule type" value="Genomic_DNA"/>
</dbReference>
<feature type="region of interest" description="Disordered" evidence="1">
    <location>
        <begin position="61"/>
        <end position="119"/>
    </location>
</feature>
<dbReference type="Proteomes" id="UP000572817">
    <property type="component" value="Unassembled WGS sequence"/>
</dbReference>
<name>A0A8H4J4W5_9PEZI</name>
<accession>A0A8H4J4W5</accession>
<feature type="region of interest" description="Disordered" evidence="1">
    <location>
        <begin position="176"/>
        <end position="221"/>
    </location>
</feature>
<evidence type="ECO:0000313" key="3">
    <source>
        <dbReference type="EMBL" id="KAF4313310.1"/>
    </source>
</evidence>
<organism evidence="3 4">
    <name type="scientific">Botryosphaeria dothidea</name>
    <dbReference type="NCBI Taxonomy" id="55169"/>
    <lineage>
        <taxon>Eukaryota</taxon>
        <taxon>Fungi</taxon>
        <taxon>Dikarya</taxon>
        <taxon>Ascomycota</taxon>
        <taxon>Pezizomycotina</taxon>
        <taxon>Dothideomycetes</taxon>
        <taxon>Dothideomycetes incertae sedis</taxon>
        <taxon>Botryosphaeriales</taxon>
        <taxon>Botryosphaeriaceae</taxon>
        <taxon>Botryosphaeria</taxon>
    </lineage>
</organism>
<keyword evidence="4" id="KW-1185">Reference proteome</keyword>
<reference evidence="3" key="1">
    <citation type="submission" date="2020-04" db="EMBL/GenBank/DDBJ databases">
        <title>Genome Assembly and Annotation of Botryosphaeria dothidea sdau 11-99, a Latent Pathogen of Apple Fruit Ring Rot in China.</title>
        <authorList>
            <person name="Yu C."/>
            <person name="Diao Y."/>
            <person name="Lu Q."/>
            <person name="Zhao J."/>
            <person name="Cui S."/>
            <person name="Peng C."/>
            <person name="He B."/>
            <person name="Liu H."/>
        </authorList>
    </citation>
    <scope>NUCLEOTIDE SEQUENCE [LARGE SCALE GENOMIC DNA]</scope>
    <source>
        <strain evidence="3">Sdau11-99</strain>
    </source>
</reference>
<evidence type="ECO:0000256" key="2">
    <source>
        <dbReference type="SAM" id="Phobius"/>
    </source>
</evidence>
<evidence type="ECO:0000313" key="4">
    <source>
        <dbReference type="Proteomes" id="UP000572817"/>
    </source>
</evidence>
<comment type="caution">
    <text evidence="3">The sequence shown here is derived from an EMBL/GenBank/DDBJ whole genome shotgun (WGS) entry which is preliminary data.</text>
</comment>
<dbReference type="AlphaFoldDB" id="A0A8H4J4W5"/>
<feature type="region of interest" description="Disordered" evidence="1">
    <location>
        <begin position="1"/>
        <end position="43"/>
    </location>
</feature>
<evidence type="ECO:0000256" key="1">
    <source>
        <dbReference type="SAM" id="MobiDB-lite"/>
    </source>
</evidence>